<dbReference type="InterPro" id="IPR051682">
    <property type="entry name" value="Mito_Persulfide_Diox"/>
</dbReference>
<gene>
    <name evidence="3" type="ORF">SAMN05421820_102135</name>
</gene>
<dbReference type="InterPro" id="IPR001763">
    <property type="entry name" value="Rhodanese-like_dom"/>
</dbReference>
<feature type="domain" description="Rhodanese" evidence="2">
    <location>
        <begin position="380"/>
        <end position="467"/>
    </location>
</feature>
<dbReference type="SUPFAM" id="SSF52821">
    <property type="entry name" value="Rhodanese/Cell cycle control phosphatase"/>
    <property type="match status" value="2"/>
</dbReference>
<evidence type="ECO:0000313" key="4">
    <source>
        <dbReference type="Proteomes" id="UP000183200"/>
    </source>
</evidence>
<accession>A0A1G9MVE4</accession>
<dbReference type="GO" id="GO:0046872">
    <property type="term" value="F:metal ion binding"/>
    <property type="evidence" value="ECO:0007669"/>
    <property type="project" value="UniProtKB-KW"/>
</dbReference>
<dbReference type="InterPro" id="IPR001307">
    <property type="entry name" value="Thiosulphate_STrfase_CS"/>
</dbReference>
<dbReference type="GO" id="GO:0070813">
    <property type="term" value="P:hydrogen sulfide metabolic process"/>
    <property type="evidence" value="ECO:0007669"/>
    <property type="project" value="TreeGrafter"/>
</dbReference>
<dbReference type="GO" id="GO:0004792">
    <property type="term" value="F:thiosulfate-cyanide sulfurtransferase activity"/>
    <property type="evidence" value="ECO:0007669"/>
    <property type="project" value="InterPro"/>
</dbReference>
<evidence type="ECO:0000259" key="2">
    <source>
        <dbReference type="PROSITE" id="PS50206"/>
    </source>
</evidence>
<dbReference type="CDD" id="cd07724">
    <property type="entry name" value="POD-like_MBL-fold"/>
    <property type="match status" value="1"/>
</dbReference>
<dbReference type="SUPFAM" id="SSF56281">
    <property type="entry name" value="Metallo-hydrolase/oxidoreductase"/>
    <property type="match status" value="1"/>
</dbReference>
<evidence type="ECO:0000256" key="1">
    <source>
        <dbReference type="ARBA" id="ARBA00022723"/>
    </source>
</evidence>
<keyword evidence="4" id="KW-1185">Reference proteome</keyword>
<feature type="domain" description="Rhodanese" evidence="2">
    <location>
        <begin position="284"/>
        <end position="329"/>
    </location>
</feature>
<dbReference type="EMBL" id="FNGY01000002">
    <property type="protein sequence ID" value="SDL78240.1"/>
    <property type="molecule type" value="Genomic_DNA"/>
</dbReference>
<dbReference type="PROSITE" id="PS00380">
    <property type="entry name" value="RHODANESE_1"/>
    <property type="match status" value="1"/>
</dbReference>
<dbReference type="AlphaFoldDB" id="A0A1G9MVE4"/>
<proteinExistence type="predicted"/>
<organism evidence="3 4">
    <name type="scientific">Pedobacter steynii</name>
    <dbReference type="NCBI Taxonomy" id="430522"/>
    <lineage>
        <taxon>Bacteria</taxon>
        <taxon>Pseudomonadati</taxon>
        <taxon>Bacteroidota</taxon>
        <taxon>Sphingobacteriia</taxon>
        <taxon>Sphingobacteriales</taxon>
        <taxon>Sphingobacteriaceae</taxon>
        <taxon>Pedobacter</taxon>
    </lineage>
</organism>
<dbReference type="CDD" id="cd00158">
    <property type="entry name" value="RHOD"/>
    <property type="match status" value="1"/>
</dbReference>
<protein>
    <submittedName>
        <fullName evidence="3">Glyoxylase, beta-lactamase superfamily II</fullName>
    </submittedName>
</protein>
<reference evidence="4" key="1">
    <citation type="submission" date="2016-10" db="EMBL/GenBank/DDBJ databases">
        <authorList>
            <person name="Varghese N."/>
            <person name="Submissions S."/>
        </authorList>
    </citation>
    <scope>NUCLEOTIDE SEQUENCE [LARGE SCALE GENOMIC DNA]</scope>
    <source>
        <strain evidence="4">DSM 19110</strain>
    </source>
</reference>
<dbReference type="InterPro" id="IPR036866">
    <property type="entry name" value="RibonucZ/Hydroxyglut_hydro"/>
</dbReference>
<dbReference type="GO" id="GO:0006749">
    <property type="term" value="P:glutathione metabolic process"/>
    <property type="evidence" value="ECO:0007669"/>
    <property type="project" value="InterPro"/>
</dbReference>
<dbReference type="Proteomes" id="UP000183200">
    <property type="component" value="Unassembled WGS sequence"/>
</dbReference>
<dbReference type="InterPro" id="IPR001279">
    <property type="entry name" value="Metallo-B-lactamas"/>
</dbReference>
<dbReference type="InterPro" id="IPR036873">
    <property type="entry name" value="Rhodanese-like_dom_sf"/>
</dbReference>
<dbReference type="PANTHER" id="PTHR43084">
    <property type="entry name" value="PERSULFIDE DIOXYGENASE ETHE1"/>
    <property type="match status" value="1"/>
</dbReference>
<dbReference type="InterPro" id="IPR044528">
    <property type="entry name" value="POD-like_MBL-fold"/>
</dbReference>
<dbReference type="Gene3D" id="3.60.15.10">
    <property type="entry name" value="Ribonuclease Z/Hydroxyacylglutathione hydrolase-like"/>
    <property type="match status" value="1"/>
</dbReference>
<sequence length="467" mass="51834">MPRFVLTKGFTLKTIKMIIEQFKDEFLAHYSYAIVSECEQKIILIDPSRNPEPYYEFAKKFEAEIIGVIETHPHADFVSSHLQIHQDTGATIYAHSLTGVAYPFTPFDEGDEISFGKIKLKSLHTPGHSPDSISIVLEHDGRDKAVFTGDTLFIGDCGRPDLRESVGNLQAKREELARKMYHSLRDKMMKLADEVLVYPAHGSGTLCGKALSTANSSTIGAEKLSNWSLQEMTEDDFVKELIADQPFIPKYFGFDVDLNRKGAAAFSPQMEKVKVLNNLDAEVLDADVLVVDARPENIFKEGHLPGAVNIVYGKKFETWLGSIVRPREKFYLTAADQEQLAELIRRTASIGYEDFIEAAFVTYTGDVIMPVMPLEYFISNPEAFTVIDVRNENEVKKKTIFSDSLNIPLGELRERIKEVPAGKPVVVHCAGGSRSAAGSSIIAAELGAEIPVYDLGGAVRDFSSAEK</sequence>
<dbReference type="PROSITE" id="PS50206">
    <property type="entry name" value="RHODANESE_3"/>
    <property type="match status" value="2"/>
</dbReference>
<dbReference type="Pfam" id="PF00753">
    <property type="entry name" value="Lactamase_B"/>
    <property type="match status" value="1"/>
</dbReference>
<dbReference type="GO" id="GO:0050313">
    <property type="term" value="F:sulfur dioxygenase activity"/>
    <property type="evidence" value="ECO:0007669"/>
    <property type="project" value="InterPro"/>
</dbReference>
<dbReference type="STRING" id="430522.BFS30_16680"/>
<keyword evidence="1" id="KW-0479">Metal-binding</keyword>
<dbReference type="PANTHER" id="PTHR43084:SF1">
    <property type="entry name" value="PERSULFIDE DIOXYGENASE ETHE1, MITOCHONDRIAL"/>
    <property type="match status" value="1"/>
</dbReference>
<dbReference type="Gene3D" id="3.40.250.10">
    <property type="entry name" value="Rhodanese-like domain"/>
    <property type="match status" value="2"/>
</dbReference>
<dbReference type="Pfam" id="PF00581">
    <property type="entry name" value="Rhodanese"/>
    <property type="match status" value="2"/>
</dbReference>
<evidence type="ECO:0000313" key="3">
    <source>
        <dbReference type="EMBL" id="SDL78240.1"/>
    </source>
</evidence>
<name>A0A1G9MVE4_9SPHI</name>
<dbReference type="FunFam" id="3.60.15.10:FF:000030">
    <property type="entry name" value="Metallo-beta-lactamase family protein"/>
    <property type="match status" value="1"/>
</dbReference>
<dbReference type="SMART" id="SM00450">
    <property type="entry name" value="RHOD"/>
    <property type="match status" value="1"/>
</dbReference>
<dbReference type="SMART" id="SM00849">
    <property type="entry name" value="Lactamase_B"/>
    <property type="match status" value="1"/>
</dbReference>